<organism evidence="2">
    <name type="scientific">viral metagenome</name>
    <dbReference type="NCBI Taxonomy" id="1070528"/>
    <lineage>
        <taxon>unclassified sequences</taxon>
        <taxon>metagenomes</taxon>
        <taxon>organismal metagenomes</taxon>
    </lineage>
</organism>
<dbReference type="InterPro" id="IPR027924">
    <property type="entry name" value="XkdF"/>
</dbReference>
<evidence type="ECO:0000259" key="1">
    <source>
        <dbReference type="Pfam" id="PF14550"/>
    </source>
</evidence>
<accession>A0A6M3K194</accession>
<protein>
    <submittedName>
        <fullName evidence="2">Putative peptidase</fullName>
    </submittedName>
</protein>
<feature type="domain" description="Phage-like element PBSX protein XkdF" evidence="1">
    <location>
        <begin position="292"/>
        <end position="407"/>
    </location>
</feature>
<proteinExistence type="predicted"/>
<dbReference type="EMBL" id="MT142205">
    <property type="protein sequence ID" value="QJA76120.1"/>
    <property type="molecule type" value="Genomic_DNA"/>
</dbReference>
<name>A0A6M3K194_9ZZZZ</name>
<evidence type="ECO:0000313" key="2">
    <source>
        <dbReference type="EMBL" id="QJA76120.1"/>
    </source>
</evidence>
<reference evidence="2" key="1">
    <citation type="submission" date="2020-03" db="EMBL/GenBank/DDBJ databases">
        <title>The deep terrestrial virosphere.</title>
        <authorList>
            <person name="Holmfeldt K."/>
            <person name="Nilsson E."/>
            <person name="Simone D."/>
            <person name="Lopez-Fernandez M."/>
            <person name="Wu X."/>
            <person name="de Brujin I."/>
            <person name="Lundin D."/>
            <person name="Andersson A."/>
            <person name="Bertilsson S."/>
            <person name="Dopson M."/>
        </authorList>
    </citation>
    <scope>NUCLEOTIDE SEQUENCE</scope>
    <source>
        <strain evidence="2">MM415A01579</strain>
    </source>
</reference>
<dbReference type="AlphaFoldDB" id="A0A6M3K194"/>
<dbReference type="Pfam" id="PF14550">
    <property type="entry name" value="Peptidase_S78_2"/>
    <property type="match status" value="1"/>
</dbReference>
<gene>
    <name evidence="2" type="ORF">MM415A01579_0011</name>
</gene>
<sequence>MITEHAARVKDPSEFIKNTLHSDKVVDGVRKVLGKTKAGDGSDVEESYRFSTEEFTSKQAKNWMADNGIEFVSFEEASIKRLNRVTPGPAPNQDAAVPLVKAIPMDMSLGQISSALSHASTLKYPSNYDKGDWSYVMDIYLDGTVLICVQDKKGTKYLRHSYSFGADNIAVLEDPPVEVKQSWVDVQKAKWSAAYINDLPDSSFAHVESGGEKDVVGKTAPRSLRHLPYKDADGNIDMYHLRNTLAKAKQADLPQSAKDKITSKLTQILESSNEEKTEKGEEGEAKNIFIPISKKDEEKRLVYGVVLEPETVDAQDDIVAAEEIEKACHDFSRGYRKQKTEMGYMHKGIADGVDMVENYIAPGDFRLGNKSVKKGSWVMVSHIENDDTWEEVKEGKITGYSIGGRASHE</sequence>